<dbReference type="AlphaFoldDB" id="A0A839T613"/>
<accession>A0A839T613</accession>
<organism evidence="1 2">
    <name type="scientific">Azomonas macrocytogenes</name>
    <name type="common">Azotobacter macrocytogenes</name>
    <dbReference type="NCBI Taxonomy" id="69962"/>
    <lineage>
        <taxon>Bacteria</taxon>
        <taxon>Pseudomonadati</taxon>
        <taxon>Pseudomonadota</taxon>
        <taxon>Gammaproteobacteria</taxon>
        <taxon>Pseudomonadales</taxon>
        <taxon>Pseudomonadaceae</taxon>
        <taxon>Azomonas</taxon>
    </lineage>
</organism>
<dbReference type="PROSITE" id="PS51257">
    <property type="entry name" value="PROKAR_LIPOPROTEIN"/>
    <property type="match status" value="1"/>
</dbReference>
<evidence type="ECO:0000313" key="1">
    <source>
        <dbReference type="EMBL" id="MBB3104270.1"/>
    </source>
</evidence>
<protein>
    <recommendedName>
        <fullName evidence="3">Lipoprotein</fullName>
    </recommendedName>
</protein>
<evidence type="ECO:0000313" key="2">
    <source>
        <dbReference type="Proteomes" id="UP000549250"/>
    </source>
</evidence>
<evidence type="ECO:0008006" key="3">
    <source>
        <dbReference type="Google" id="ProtNLM"/>
    </source>
</evidence>
<keyword evidence="2" id="KW-1185">Reference proteome</keyword>
<dbReference type="RefSeq" id="WP_183167160.1">
    <property type="nucleotide sequence ID" value="NZ_JACHXI010000014.1"/>
</dbReference>
<gene>
    <name evidence="1" type="ORF">FHR87_002685</name>
</gene>
<proteinExistence type="predicted"/>
<dbReference type="EMBL" id="JACHXI010000014">
    <property type="protein sequence ID" value="MBB3104270.1"/>
    <property type="molecule type" value="Genomic_DNA"/>
</dbReference>
<sequence length="102" mass="11599">MKIKFTITLGIISLQACQIMSFNENGITNTPDNCKSKAEMMQSAAIMRDEGIPESSVAQLTVGSIRSGQMIEKMFHEYKSLTPDKIREKFYNSCLSESYWLY</sequence>
<reference evidence="1 2" key="1">
    <citation type="submission" date="2020-08" db="EMBL/GenBank/DDBJ databases">
        <title>Genomic Encyclopedia of Type Strains, Phase III (KMG-III): the genomes of soil and plant-associated and newly described type strains.</title>
        <authorList>
            <person name="Whitman W."/>
        </authorList>
    </citation>
    <scope>NUCLEOTIDE SEQUENCE [LARGE SCALE GENOMIC DNA]</scope>
    <source>
        <strain evidence="1 2">CECT 4462</strain>
    </source>
</reference>
<comment type="caution">
    <text evidence="1">The sequence shown here is derived from an EMBL/GenBank/DDBJ whole genome shotgun (WGS) entry which is preliminary data.</text>
</comment>
<name>A0A839T613_AZOMA</name>
<dbReference type="Proteomes" id="UP000549250">
    <property type="component" value="Unassembled WGS sequence"/>
</dbReference>